<dbReference type="PRINTS" id="PR00598">
    <property type="entry name" value="HTHMARR"/>
</dbReference>
<dbReference type="SMART" id="SM00347">
    <property type="entry name" value="HTH_MARR"/>
    <property type="match status" value="1"/>
</dbReference>
<sequence>MTPNTSDNRAYFFKIDTTIKKIRQSLQKKLDDLNVDLTVDQWVLLDHIFRHEAHGVSQNELAEMTVKDAPTVTRIIDLLVKKNLAERKMAENDRRKFNITLTDAGRSKFHEAYPIVAEVRRKGWGDLNDEDYKTFVRILDSIYTNITA</sequence>
<dbReference type="Proteomes" id="UP000245489">
    <property type="component" value="Unassembled WGS sequence"/>
</dbReference>
<dbReference type="RefSeq" id="WP_109743589.1">
    <property type="nucleotide sequence ID" value="NZ_QGGO01000014.1"/>
</dbReference>
<feature type="domain" description="HTH marR-type" evidence="1">
    <location>
        <begin position="12"/>
        <end position="144"/>
    </location>
</feature>
<dbReference type="SUPFAM" id="SSF46785">
    <property type="entry name" value="Winged helix' DNA-binding domain"/>
    <property type="match status" value="1"/>
</dbReference>
<keyword evidence="2" id="KW-0238">DNA-binding</keyword>
<protein>
    <submittedName>
        <fullName evidence="2">DNA-binding MarR family transcriptional regulator</fullName>
    </submittedName>
</protein>
<evidence type="ECO:0000259" key="1">
    <source>
        <dbReference type="PROSITE" id="PS50995"/>
    </source>
</evidence>
<dbReference type="InterPro" id="IPR036390">
    <property type="entry name" value="WH_DNA-bd_sf"/>
</dbReference>
<proteinExistence type="predicted"/>
<dbReference type="PANTHER" id="PTHR33164:SF43">
    <property type="entry name" value="HTH-TYPE TRANSCRIPTIONAL REPRESSOR YETL"/>
    <property type="match status" value="1"/>
</dbReference>
<keyword evidence="3" id="KW-1185">Reference proteome</keyword>
<dbReference type="AlphaFoldDB" id="A0A316E6T3"/>
<dbReference type="Gene3D" id="1.10.10.10">
    <property type="entry name" value="Winged helix-like DNA-binding domain superfamily/Winged helix DNA-binding domain"/>
    <property type="match status" value="1"/>
</dbReference>
<dbReference type="PROSITE" id="PS50995">
    <property type="entry name" value="HTH_MARR_2"/>
    <property type="match status" value="1"/>
</dbReference>
<dbReference type="InterPro" id="IPR039422">
    <property type="entry name" value="MarR/SlyA-like"/>
</dbReference>
<dbReference type="InterPro" id="IPR036388">
    <property type="entry name" value="WH-like_DNA-bd_sf"/>
</dbReference>
<dbReference type="GO" id="GO:0003700">
    <property type="term" value="F:DNA-binding transcription factor activity"/>
    <property type="evidence" value="ECO:0007669"/>
    <property type="project" value="InterPro"/>
</dbReference>
<organism evidence="2 3">
    <name type="scientific">Arcicella aurantiaca</name>
    <dbReference type="NCBI Taxonomy" id="591202"/>
    <lineage>
        <taxon>Bacteria</taxon>
        <taxon>Pseudomonadati</taxon>
        <taxon>Bacteroidota</taxon>
        <taxon>Cytophagia</taxon>
        <taxon>Cytophagales</taxon>
        <taxon>Flectobacillaceae</taxon>
        <taxon>Arcicella</taxon>
    </lineage>
</organism>
<dbReference type="InterPro" id="IPR000835">
    <property type="entry name" value="HTH_MarR-typ"/>
</dbReference>
<dbReference type="GO" id="GO:0006950">
    <property type="term" value="P:response to stress"/>
    <property type="evidence" value="ECO:0007669"/>
    <property type="project" value="TreeGrafter"/>
</dbReference>
<gene>
    <name evidence="2" type="ORF">LV89_02878</name>
</gene>
<evidence type="ECO:0000313" key="2">
    <source>
        <dbReference type="EMBL" id="PWK25252.1"/>
    </source>
</evidence>
<dbReference type="GO" id="GO:0003677">
    <property type="term" value="F:DNA binding"/>
    <property type="evidence" value="ECO:0007669"/>
    <property type="project" value="UniProtKB-KW"/>
</dbReference>
<accession>A0A316E6T3</accession>
<name>A0A316E6T3_9BACT</name>
<comment type="caution">
    <text evidence="2">The sequence shown here is derived from an EMBL/GenBank/DDBJ whole genome shotgun (WGS) entry which is preliminary data.</text>
</comment>
<dbReference type="OrthoDB" id="5327581at2"/>
<dbReference type="PANTHER" id="PTHR33164">
    <property type="entry name" value="TRANSCRIPTIONAL REGULATOR, MARR FAMILY"/>
    <property type="match status" value="1"/>
</dbReference>
<evidence type="ECO:0000313" key="3">
    <source>
        <dbReference type="Proteomes" id="UP000245489"/>
    </source>
</evidence>
<dbReference type="EMBL" id="QGGO01000014">
    <property type="protein sequence ID" value="PWK25252.1"/>
    <property type="molecule type" value="Genomic_DNA"/>
</dbReference>
<dbReference type="Pfam" id="PF12802">
    <property type="entry name" value="MarR_2"/>
    <property type="match status" value="1"/>
</dbReference>
<reference evidence="2 3" key="1">
    <citation type="submission" date="2018-05" db="EMBL/GenBank/DDBJ databases">
        <title>Genomic Encyclopedia of Archaeal and Bacterial Type Strains, Phase II (KMG-II): from individual species to whole genera.</title>
        <authorList>
            <person name="Goeker M."/>
        </authorList>
    </citation>
    <scope>NUCLEOTIDE SEQUENCE [LARGE SCALE GENOMIC DNA]</scope>
    <source>
        <strain evidence="2 3">DSM 22214</strain>
    </source>
</reference>